<feature type="compositionally biased region" description="Polar residues" evidence="1">
    <location>
        <begin position="12"/>
        <end position="25"/>
    </location>
</feature>
<dbReference type="EMBL" id="VIBQ01000010">
    <property type="protein sequence ID" value="KAB8339044.1"/>
    <property type="molecule type" value="Genomic_DNA"/>
</dbReference>
<reference evidence="2 3" key="1">
    <citation type="submission" date="2019-06" db="EMBL/GenBank/DDBJ databases">
        <title>A chromosomal-level reference genome of Carpinus fangiana (Coryloideae, Betulaceae).</title>
        <authorList>
            <person name="Yang X."/>
            <person name="Wang Z."/>
            <person name="Zhang L."/>
            <person name="Hao G."/>
            <person name="Liu J."/>
            <person name="Yang Y."/>
        </authorList>
    </citation>
    <scope>NUCLEOTIDE SEQUENCE [LARGE SCALE GENOMIC DNA]</scope>
    <source>
        <strain evidence="2">Cfa_2016G</strain>
        <tissue evidence="2">Leaf</tissue>
    </source>
</reference>
<protein>
    <submittedName>
        <fullName evidence="2">Uncharacterized protein</fullName>
    </submittedName>
</protein>
<comment type="caution">
    <text evidence="2">The sequence shown here is derived from an EMBL/GenBank/DDBJ whole genome shotgun (WGS) entry which is preliminary data.</text>
</comment>
<sequence length="234" mass="25322">MALGSVRGLSGRSPSTNARGDTTPSCGPAGLHAAKTRLSKSEASTSVAPDPHLAACPAPVASIAHRRASIPWLRRPWGLEPHLVFSGRWTVCYQCARADEQLNSVAPPTCAKRVASCASCSVISTKHITKSIRPKHERLLRRGGRWLIHGPERIFHRQAPLAKSRITETLVIFTGSSLSGIWGIRLVCFNCLSEIDAGHVKGDALGISPDLHFKPLLRSLSPEIRQALVQAWDP</sequence>
<keyword evidence="3" id="KW-1185">Reference proteome</keyword>
<evidence type="ECO:0000313" key="2">
    <source>
        <dbReference type="EMBL" id="KAB8339044.1"/>
    </source>
</evidence>
<dbReference type="AlphaFoldDB" id="A0A5N6KRJ4"/>
<dbReference type="Proteomes" id="UP000327013">
    <property type="component" value="Unassembled WGS sequence"/>
</dbReference>
<organism evidence="2 3">
    <name type="scientific">Carpinus fangiana</name>
    <dbReference type="NCBI Taxonomy" id="176857"/>
    <lineage>
        <taxon>Eukaryota</taxon>
        <taxon>Viridiplantae</taxon>
        <taxon>Streptophyta</taxon>
        <taxon>Embryophyta</taxon>
        <taxon>Tracheophyta</taxon>
        <taxon>Spermatophyta</taxon>
        <taxon>Magnoliopsida</taxon>
        <taxon>eudicotyledons</taxon>
        <taxon>Gunneridae</taxon>
        <taxon>Pentapetalae</taxon>
        <taxon>rosids</taxon>
        <taxon>fabids</taxon>
        <taxon>Fagales</taxon>
        <taxon>Betulaceae</taxon>
        <taxon>Carpinus</taxon>
    </lineage>
</organism>
<evidence type="ECO:0000256" key="1">
    <source>
        <dbReference type="SAM" id="MobiDB-lite"/>
    </source>
</evidence>
<feature type="region of interest" description="Disordered" evidence="1">
    <location>
        <begin position="1"/>
        <end position="31"/>
    </location>
</feature>
<gene>
    <name evidence="2" type="ORF">FH972_021980</name>
</gene>
<evidence type="ECO:0000313" key="3">
    <source>
        <dbReference type="Proteomes" id="UP000327013"/>
    </source>
</evidence>
<proteinExistence type="predicted"/>
<accession>A0A5N6KRJ4</accession>
<name>A0A5N6KRJ4_9ROSI</name>